<keyword evidence="8" id="KW-0812">Transmembrane</keyword>
<keyword evidence="7" id="KW-0067">ATP-binding</keyword>
<dbReference type="Pfam" id="PF00497">
    <property type="entry name" value="SBP_bac_3"/>
    <property type="match status" value="1"/>
</dbReference>
<dbReference type="PANTHER" id="PTHR41523">
    <property type="entry name" value="TWO-COMPONENT SYSTEM SENSOR PROTEIN"/>
    <property type="match status" value="1"/>
</dbReference>
<dbReference type="PROSITE" id="PS50109">
    <property type="entry name" value="HIS_KIN"/>
    <property type="match status" value="1"/>
</dbReference>
<dbReference type="eggNOG" id="COG3920">
    <property type="taxonomic scope" value="Bacteria"/>
</dbReference>
<dbReference type="InterPro" id="IPR035965">
    <property type="entry name" value="PAS-like_dom_sf"/>
</dbReference>
<dbReference type="SUPFAM" id="SSF55785">
    <property type="entry name" value="PYP-like sensor domain (PAS domain)"/>
    <property type="match status" value="1"/>
</dbReference>
<dbReference type="STRING" id="573413.Spirs_0349"/>
<dbReference type="GO" id="GO:0004673">
    <property type="term" value="F:protein histidine kinase activity"/>
    <property type="evidence" value="ECO:0007669"/>
    <property type="project" value="UniProtKB-EC"/>
</dbReference>
<keyword evidence="4" id="KW-0808">Transferase</keyword>
<sequence>MCNFVARIMLTVLVSAFFFFTPLPLFSDHSQAFTQPLIARGDYDYPPFEYLDKKGHPTGFNIDLLNAIAEEMNLSVVIDLGLWSQVRNELTAGEVDLITGMYQTEARQKVFDFSSPHNVVSHALYVKRGSSIQTLDELKGCVVYVESGDVMHDYLRERIPEAFIVKVKSYRDALVALNSDLQVDAVLTSRIQGERIREEEKLNNIITVGPPFYPRKYCFAVQKGNSNLLAVLNDGITILRENGTYDRLYEKWFGKIIPGMSNTVSRRMILIVVIAIAVGGVITFTWIWSLKRSVRQKTAQLKKELTERKRMEWRFRSVFEGVPVSIWEEDISTIRERIRMLREEGISDFSVYVNEHPEIIDWMVQNIKIVDVNPATLAMHNATSKEQLIGSFAKVETRHIKNFLRTEFLAIAEGQEYIRAETKSVTFSGEEKIFLTTIFIPRTGSGAYSHMLVSMVDITEIKKTEKKLAKSLEEKEVLLKELHHRVKNNMQMMSSLINLQSRSVEDRALSQVIRVSENRIRAMALVHELLYQTDDFTSIELGFYLRSLVRNLMDSFRDEHKGNIRFDFSGSEINVTIDTAIPCGLIVNELVSNSLEHAFPNGRTGTIKLKTLATGGFIMIEISDDGCGIAEGPRKKKTMGLDIVQALVQQLRGTIDRVSFKGGGTKHTLRIRPHEDQ</sequence>
<keyword evidence="11" id="KW-1185">Reference proteome</keyword>
<dbReference type="InterPro" id="IPR005467">
    <property type="entry name" value="His_kinase_dom"/>
</dbReference>
<dbReference type="EC" id="2.7.13.3" evidence="2"/>
<dbReference type="SUPFAM" id="SSF55874">
    <property type="entry name" value="ATPase domain of HSP90 chaperone/DNA topoisomerase II/histidine kinase"/>
    <property type="match status" value="1"/>
</dbReference>
<name>E1RAX5_SEDSS</name>
<dbReference type="Pfam" id="PF02518">
    <property type="entry name" value="HATPase_c"/>
    <property type="match status" value="1"/>
</dbReference>
<dbReference type="EMBL" id="CP002116">
    <property type="protein sequence ID" value="ADK79505.1"/>
    <property type="molecule type" value="Genomic_DNA"/>
</dbReference>
<evidence type="ECO:0000256" key="5">
    <source>
        <dbReference type="ARBA" id="ARBA00022741"/>
    </source>
</evidence>
<dbReference type="eggNOG" id="COG0834">
    <property type="taxonomic scope" value="Bacteria"/>
</dbReference>
<dbReference type="GO" id="GO:0005524">
    <property type="term" value="F:ATP binding"/>
    <property type="evidence" value="ECO:0007669"/>
    <property type="project" value="UniProtKB-KW"/>
</dbReference>
<keyword evidence="6 10" id="KW-0418">Kinase</keyword>
<dbReference type="Proteomes" id="UP000002318">
    <property type="component" value="Chromosome"/>
</dbReference>
<gene>
    <name evidence="10" type="ordered locus">Spirs_0349</name>
</gene>
<dbReference type="SMART" id="SM00911">
    <property type="entry name" value="HWE_HK"/>
    <property type="match status" value="1"/>
</dbReference>
<dbReference type="Pfam" id="PF07568">
    <property type="entry name" value="HisKA_2"/>
    <property type="match status" value="1"/>
</dbReference>
<dbReference type="SMART" id="SM00062">
    <property type="entry name" value="PBPb"/>
    <property type="match status" value="1"/>
</dbReference>
<dbReference type="CDD" id="cd13704">
    <property type="entry name" value="PBP2_HisK"/>
    <property type="match status" value="1"/>
</dbReference>
<dbReference type="Gene3D" id="3.40.190.10">
    <property type="entry name" value="Periplasmic binding protein-like II"/>
    <property type="match status" value="2"/>
</dbReference>
<dbReference type="SMART" id="SM00387">
    <property type="entry name" value="HATPase_c"/>
    <property type="match status" value="1"/>
</dbReference>
<proteinExistence type="predicted"/>
<dbReference type="InterPro" id="IPR036890">
    <property type="entry name" value="HATPase_C_sf"/>
</dbReference>
<dbReference type="PANTHER" id="PTHR41523:SF8">
    <property type="entry name" value="ETHYLENE RESPONSE SENSOR PROTEIN"/>
    <property type="match status" value="1"/>
</dbReference>
<keyword evidence="3" id="KW-0597">Phosphoprotein</keyword>
<evidence type="ECO:0000256" key="4">
    <source>
        <dbReference type="ARBA" id="ARBA00022679"/>
    </source>
</evidence>
<organism evidence="10 11">
    <name type="scientific">Sediminispirochaeta smaragdinae (strain DSM 11293 / JCM 15392 / SEBR 4228)</name>
    <name type="common">Spirochaeta smaragdinae</name>
    <dbReference type="NCBI Taxonomy" id="573413"/>
    <lineage>
        <taxon>Bacteria</taxon>
        <taxon>Pseudomonadati</taxon>
        <taxon>Spirochaetota</taxon>
        <taxon>Spirochaetia</taxon>
        <taxon>Spirochaetales</taxon>
        <taxon>Spirochaetaceae</taxon>
        <taxon>Sediminispirochaeta</taxon>
    </lineage>
</organism>
<dbReference type="InterPro" id="IPR011495">
    <property type="entry name" value="Sig_transdc_His_kin_sub2_dim/P"/>
</dbReference>
<evidence type="ECO:0000256" key="2">
    <source>
        <dbReference type="ARBA" id="ARBA00012438"/>
    </source>
</evidence>
<dbReference type="Gene3D" id="3.30.450.20">
    <property type="entry name" value="PAS domain"/>
    <property type="match status" value="1"/>
</dbReference>
<protein>
    <recommendedName>
        <fullName evidence="2">histidine kinase</fullName>
        <ecNumber evidence="2">2.7.13.3</ecNumber>
    </recommendedName>
</protein>
<reference evidence="10 11" key="1">
    <citation type="journal article" date="2010" name="Stand. Genomic Sci.">
        <title>Complete genome sequence of Spirochaeta smaragdinae type strain (SEBR 4228).</title>
        <authorList>
            <person name="Mavromatis K."/>
            <person name="Yasawong M."/>
            <person name="Chertkov O."/>
            <person name="Lapidus A."/>
            <person name="Lucas S."/>
            <person name="Nolan M."/>
            <person name="Del Rio T.G."/>
            <person name="Tice H."/>
            <person name="Cheng J.F."/>
            <person name="Pitluck S."/>
            <person name="Liolios K."/>
            <person name="Ivanova N."/>
            <person name="Tapia R."/>
            <person name="Han C."/>
            <person name="Bruce D."/>
            <person name="Goodwin L."/>
            <person name="Pati A."/>
            <person name="Chen A."/>
            <person name="Palaniappan K."/>
            <person name="Land M."/>
            <person name="Hauser L."/>
            <person name="Chang Y.J."/>
            <person name="Jeffries C.D."/>
            <person name="Detter J.C."/>
            <person name="Rohde M."/>
            <person name="Brambilla E."/>
            <person name="Spring S."/>
            <person name="Goker M."/>
            <person name="Sikorski J."/>
            <person name="Woyke T."/>
            <person name="Bristow J."/>
            <person name="Eisen J.A."/>
            <person name="Markowitz V."/>
            <person name="Hugenholtz P."/>
            <person name="Klenk H.P."/>
            <person name="Kyrpides N.C."/>
        </authorList>
    </citation>
    <scope>NUCLEOTIDE SEQUENCE [LARGE SCALE GENOMIC DNA]</scope>
    <source>
        <strain evidence="11">DSM 11293 / JCM 15392 / SEBR 4228</strain>
    </source>
</reference>
<dbReference type="eggNOG" id="COG2202">
    <property type="taxonomic scope" value="Bacteria"/>
</dbReference>
<evidence type="ECO:0000256" key="3">
    <source>
        <dbReference type="ARBA" id="ARBA00022553"/>
    </source>
</evidence>
<evidence type="ECO:0000313" key="10">
    <source>
        <dbReference type="EMBL" id="ADK79505.1"/>
    </source>
</evidence>
<keyword evidence="8" id="KW-0472">Membrane</keyword>
<evidence type="ECO:0000259" key="9">
    <source>
        <dbReference type="PROSITE" id="PS50109"/>
    </source>
</evidence>
<evidence type="ECO:0000313" key="11">
    <source>
        <dbReference type="Proteomes" id="UP000002318"/>
    </source>
</evidence>
<evidence type="ECO:0000256" key="7">
    <source>
        <dbReference type="ARBA" id="ARBA00022840"/>
    </source>
</evidence>
<evidence type="ECO:0000256" key="1">
    <source>
        <dbReference type="ARBA" id="ARBA00000085"/>
    </source>
</evidence>
<feature type="transmembrane region" description="Helical" evidence="8">
    <location>
        <begin position="268"/>
        <end position="288"/>
    </location>
</feature>
<dbReference type="InterPro" id="IPR011102">
    <property type="entry name" value="Sig_transdc_His_kinase_HWE"/>
</dbReference>
<dbReference type="HOGENOM" id="CLU_432712_0_0_12"/>
<dbReference type="KEGG" id="ssm:Spirs_0349"/>
<dbReference type="Gene3D" id="3.30.565.10">
    <property type="entry name" value="Histidine kinase-like ATPase, C-terminal domain"/>
    <property type="match status" value="1"/>
</dbReference>
<accession>E1RAX5</accession>
<feature type="domain" description="Histidine kinase" evidence="9">
    <location>
        <begin position="481"/>
        <end position="675"/>
    </location>
</feature>
<dbReference type="SUPFAM" id="SSF53850">
    <property type="entry name" value="Periplasmic binding protein-like II"/>
    <property type="match status" value="1"/>
</dbReference>
<dbReference type="InterPro" id="IPR001638">
    <property type="entry name" value="Solute-binding_3/MltF_N"/>
</dbReference>
<dbReference type="AlphaFoldDB" id="E1RAX5"/>
<dbReference type="InterPro" id="IPR003594">
    <property type="entry name" value="HATPase_dom"/>
</dbReference>
<comment type="catalytic activity">
    <reaction evidence="1">
        <text>ATP + protein L-histidine = ADP + protein N-phospho-L-histidine.</text>
        <dbReference type="EC" id="2.7.13.3"/>
    </reaction>
</comment>
<keyword evidence="5" id="KW-0547">Nucleotide-binding</keyword>
<keyword evidence="8" id="KW-1133">Transmembrane helix</keyword>
<evidence type="ECO:0000256" key="8">
    <source>
        <dbReference type="SAM" id="Phobius"/>
    </source>
</evidence>
<evidence type="ECO:0000256" key="6">
    <source>
        <dbReference type="ARBA" id="ARBA00022777"/>
    </source>
</evidence>